<gene>
    <name evidence="2" type="ORF">G2W53_022939</name>
</gene>
<name>A0A834WIS7_9FABA</name>
<proteinExistence type="predicted"/>
<dbReference type="Proteomes" id="UP000634136">
    <property type="component" value="Unassembled WGS sequence"/>
</dbReference>
<dbReference type="AlphaFoldDB" id="A0A834WIS7"/>
<sequence>MKDSKIKSVKIGIGFTFNADLYCTSGHFQHNKSHRIASQKYDSKGSTRPPRTTTPPLPSGPCRISKEAGDDVDITESVVVANKDAAGLHEVLVGLEVVELADDRPDKGEGSEDMLSDGRATLVRAEEVSVVGGHGGRRKRVVEILEKVMKVGGVIDCLEEEGRRIGRI</sequence>
<reference evidence="2" key="1">
    <citation type="submission" date="2020-09" db="EMBL/GenBank/DDBJ databases">
        <title>Genome-Enabled Discovery of Anthraquinone Biosynthesis in Senna tora.</title>
        <authorList>
            <person name="Kang S.-H."/>
            <person name="Pandey R.P."/>
            <person name="Lee C.-M."/>
            <person name="Sim J.-S."/>
            <person name="Jeong J.-T."/>
            <person name="Choi B.-S."/>
            <person name="Jung M."/>
            <person name="Ginzburg D."/>
            <person name="Zhao K."/>
            <person name="Won S.Y."/>
            <person name="Oh T.-J."/>
            <person name="Yu Y."/>
            <person name="Kim N.-H."/>
            <person name="Lee O.R."/>
            <person name="Lee T.-H."/>
            <person name="Bashyal P."/>
            <person name="Kim T.-S."/>
            <person name="Lee W.-H."/>
            <person name="Kawkins C."/>
            <person name="Kim C.-K."/>
            <person name="Kim J.S."/>
            <person name="Ahn B.O."/>
            <person name="Rhee S.Y."/>
            <person name="Sohng J.K."/>
        </authorList>
    </citation>
    <scope>NUCLEOTIDE SEQUENCE</scope>
    <source>
        <tissue evidence="2">Leaf</tissue>
    </source>
</reference>
<evidence type="ECO:0000313" key="3">
    <source>
        <dbReference type="Proteomes" id="UP000634136"/>
    </source>
</evidence>
<accession>A0A834WIS7</accession>
<keyword evidence="3" id="KW-1185">Reference proteome</keyword>
<comment type="caution">
    <text evidence="2">The sequence shown here is derived from an EMBL/GenBank/DDBJ whole genome shotgun (WGS) entry which is preliminary data.</text>
</comment>
<evidence type="ECO:0000256" key="1">
    <source>
        <dbReference type="SAM" id="MobiDB-lite"/>
    </source>
</evidence>
<protein>
    <submittedName>
        <fullName evidence="2">Uncharacterized protein</fullName>
    </submittedName>
</protein>
<organism evidence="2 3">
    <name type="scientific">Senna tora</name>
    <dbReference type="NCBI Taxonomy" id="362788"/>
    <lineage>
        <taxon>Eukaryota</taxon>
        <taxon>Viridiplantae</taxon>
        <taxon>Streptophyta</taxon>
        <taxon>Embryophyta</taxon>
        <taxon>Tracheophyta</taxon>
        <taxon>Spermatophyta</taxon>
        <taxon>Magnoliopsida</taxon>
        <taxon>eudicotyledons</taxon>
        <taxon>Gunneridae</taxon>
        <taxon>Pentapetalae</taxon>
        <taxon>rosids</taxon>
        <taxon>fabids</taxon>
        <taxon>Fabales</taxon>
        <taxon>Fabaceae</taxon>
        <taxon>Caesalpinioideae</taxon>
        <taxon>Cassia clade</taxon>
        <taxon>Senna</taxon>
    </lineage>
</organism>
<dbReference type="EMBL" id="JAAIUW010000007">
    <property type="protein sequence ID" value="KAF7824795.1"/>
    <property type="molecule type" value="Genomic_DNA"/>
</dbReference>
<evidence type="ECO:0000313" key="2">
    <source>
        <dbReference type="EMBL" id="KAF7824795.1"/>
    </source>
</evidence>
<feature type="region of interest" description="Disordered" evidence="1">
    <location>
        <begin position="33"/>
        <end position="63"/>
    </location>
</feature>